<evidence type="ECO:0000256" key="2">
    <source>
        <dbReference type="ARBA" id="ARBA00022481"/>
    </source>
</evidence>
<comment type="subcellular location">
    <subcellularLocation>
        <location evidence="1">Membrane</location>
        <topology evidence="1">Single-pass membrane protein</topology>
    </subcellularLocation>
</comment>
<organism evidence="7 8">
    <name type="scientific">Candidatus Magasanikbacteria bacterium CG10_big_fil_rev_8_21_14_0_10_43_6</name>
    <dbReference type="NCBI Taxonomy" id="1974650"/>
    <lineage>
        <taxon>Bacteria</taxon>
        <taxon>Candidatus Magasanikiibacteriota</taxon>
    </lineage>
</organism>
<feature type="transmembrane region" description="Helical" evidence="6">
    <location>
        <begin position="6"/>
        <end position="32"/>
    </location>
</feature>
<dbReference type="AlphaFoldDB" id="A0A2M6W1I5"/>
<keyword evidence="2" id="KW-0488">Methylation</keyword>
<evidence type="ECO:0000256" key="3">
    <source>
        <dbReference type="ARBA" id="ARBA00022692"/>
    </source>
</evidence>
<dbReference type="PANTHER" id="PTHR30093:SF44">
    <property type="entry name" value="TYPE II SECRETION SYSTEM CORE PROTEIN G"/>
    <property type="match status" value="1"/>
</dbReference>
<dbReference type="Pfam" id="PF07963">
    <property type="entry name" value="N_methyl"/>
    <property type="match status" value="1"/>
</dbReference>
<reference evidence="8" key="1">
    <citation type="submission" date="2017-09" db="EMBL/GenBank/DDBJ databases">
        <title>Depth-based differentiation of microbial function through sediment-hosted aquifers and enrichment of novel symbionts in the deep terrestrial subsurface.</title>
        <authorList>
            <person name="Probst A.J."/>
            <person name="Ladd B."/>
            <person name="Jarett J.K."/>
            <person name="Geller-Mcgrath D.E."/>
            <person name="Sieber C.M.K."/>
            <person name="Emerson J.B."/>
            <person name="Anantharaman K."/>
            <person name="Thomas B.C."/>
            <person name="Malmstrom R."/>
            <person name="Stieglmeier M."/>
            <person name="Klingl A."/>
            <person name="Woyke T."/>
            <person name="Ryan C.M."/>
            <person name="Banfield J.F."/>
        </authorList>
    </citation>
    <scope>NUCLEOTIDE SEQUENCE [LARGE SCALE GENOMIC DNA]</scope>
</reference>
<keyword evidence="4 6" id="KW-1133">Transmembrane helix</keyword>
<evidence type="ECO:0000313" key="7">
    <source>
        <dbReference type="EMBL" id="PIT86638.1"/>
    </source>
</evidence>
<evidence type="ECO:0000256" key="6">
    <source>
        <dbReference type="SAM" id="Phobius"/>
    </source>
</evidence>
<dbReference type="GO" id="GO:0016020">
    <property type="term" value="C:membrane"/>
    <property type="evidence" value="ECO:0007669"/>
    <property type="project" value="UniProtKB-SubCell"/>
</dbReference>
<dbReference type="InterPro" id="IPR045584">
    <property type="entry name" value="Pilin-like"/>
</dbReference>
<protein>
    <submittedName>
        <fullName evidence="7">Uncharacterized protein</fullName>
    </submittedName>
</protein>
<comment type="caution">
    <text evidence="7">The sequence shown here is derived from an EMBL/GenBank/DDBJ whole genome shotgun (WGS) entry which is preliminary data.</text>
</comment>
<dbReference type="GO" id="GO:0015628">
    <property type="term" value="P:protein secretion by the type II secretion system"/>
    <property type="evidence" value="ECO:0007669"/>
    <property type="project" value="InterPro"/>
</dbReference>
<sequence>MNKKGFTLIELLVVIAIIGLLSTLAVVALSSARTKARDSKRLSDLKQTQTALELYYTDQNAYPVAAVAVNLGAGNFACLNAAGFAATGCANPYMGLVPTDPSNGQNYAYTSADGSTYSIAATLEGTVNGLAGNITASPSGIQ</sequence>
<dbReference type="PANTHER" id="PTHR30093">
    <property type="entry name" value="GENERAL SECRETION PATHWAY PROTEIN G"/>
    <property type="match status" value="1"/>
</dbReference>
<evidence type="ECO:0000313" key="8">
    <source>
        <dbReference type="Proteomes" id="UP000229362"/>
    </source>
</evidence>
<dbReference type="NCBIfam" id="TIGR02532">
    <property type="entry name" value="IV_pilin_GFxxxE"/>
    <property type="match status" value="1"/>
</dbReference>
<accession>A0A2M6W1I5</accession>
<dbReference type="Gene3D" id="3.30.700.10">
    <property type="entry name" value="Glycoprotein, Type 4 Pilin"/>
    <property type="match status" value="1"/>
</dbReference>
<gene>
    <name evidence="7" type="ORF">COU33_02000</name>
</gene>
<dbReference type="PROSITE" id="PS00409">
    <property type="entry name" value="PROKAR_NTER_METHYL"/>
    <property type="match status" value="1"/>
</dbReference>
<dbReference type="EMBL" id="PFBZ01000085">
    <property type="protein sequence ID" value="PIT86638.1"/>
    <property type="molecule type" value="Genomic_DNA"/>
</dbReference>
<evidence type="ECO:0000256" key="1">
    <source>
        <dbReference type="ARBA" id="ARBA00004167"/>
    </source>
</evidence>
<keyword evidence="5 6" id="KW-0472">Membrane</keyword>
<dbReference type="Proteomes" id="UP000229362">
    <property type="component" value="Unassembled WGS sequence"/>
</dbReference>
<dbReference type="InterPro" id="IPR000983">
    <property type="entry name" value="Bac_GSPG_pilin"/>
</dbReference>
<dbReference type="SUPFAM" id="SSF54523">
    <property type="entry name" value="Pili subunits"/>
    <property type="match status" value="1"/>
</dbReference>
<evidence type="ECO:0000256" key="4">
    <source>
        <dbReference type="ARBA" id="ARBA00022989"/>
    </source>
</evidence>
<proteinExistence type="predicted"/>
<keyword evidence="3 6" id="KW-0812">Transmembrane</keyword>
<name>A0A2M6W1I5_9BACT</name>
<dbReference type="GO" id="GO:0015627">
    <property type="term" value="C:type II protein secretion system complex"/>
    <property type="evidence" value="ECO:0007669"/>
    <property type="project" value="InterPro"/>
</dbReference>
<dbReference type="PRINTS" id="PR00813">
    <property type="entry name" value="BCTERIALGSPG"/>
</dbReference>
<evidence type="ECO:0000256" key="5">
    <source>
        <dbReference type="ARBA" id="ARBA00023136"/>
    </source>
</evidence>
<dbReference type="InterPro" id="IPR012902">
    <property type="entry name" value="N_methyl_site"/>
</dbReference>